<dbReference type="Pfam" id="PF04402">
    <property type="entry name" value="SIMPL"/>
    <property type="match status" value="1"/>
</dbReference>
<dbReference type="Gene3D" id="3.30.110.170">
    <property type="entry name" value="Protein of unknown function (DUF541), domain 1"/>
    <property type="match status" value="1"/>
</dbReference>
<feature type="signal peptide" evidence="1">
    <location>
        <begin position="1"/>
        <end position="26"/>
    </location>
</feature>
<evidence type="ECO:0000313" key="3">
    <source>
        <dbReference type="EMBL" id="GAP32431.1"/>
    </source>
</evidence>
<dbReference type="EMBL" id="CP017839">
    <property type="protein sequence ID" value="APA94373.1"/>
    <property type="molecule type" value="Genomic_DNA"/>
</dbReference>
<name>A0A0B8NQF9_9NOCA</name>
<organism evidence="3 4">
    <name type="scientific">Nocardia seriolae</name>
    <dbReference type="NCBI Taxonomy" id="37332"/>
    <lineage>
        <taxon>Bacteria</taxon>
        <taxon>Bacillati</taxon>
        <taxon>Actinomycetota</taxon>
        <taxon>Actinomycetes</taxon>
        <taxon>Mycobacteriales</taxon>
        <taxon>Nocardiaceae</taxon>
        <taxon>Nocardia</taxon>
    </lineage>
</organism>
<reference evidence="4" key="1">
    <citation type="submission" date="2015-07" db="EMBL/GenBank/DDBJ databases">
        <title>Nocardia seriolae U-1 whole genome shotgun sequence.</title>
        <authorList>
            <person name="Imajoh M."/>
            <person name="Fukumoto Y."/>
            <person name="Sukeda M."/>
            <person name="Yamane J."/>
            <person name="Yamasaki K."/>
            <person name="Shimizu M."/>
            <person name="Ohnishi K."/>
            <person name="Oshima S."/>
        </authorList>
    </citation>
    <scope>NUCLEOTIDE SEQUENCE [LARGE SCALE GENOMIC DNA]</scope>
    <source>
        <strain evidence="4">U-1</strain>
    </source>
</reference>
<keyword evidence="1" id="KW-0732">Signal</keyword>
<evidence type="ECO:0000313" key="2">
    <source>
        <dbReference type="EMBL" id="APA94373.1"/>
    </source>
</evidence>
<dbReference type="OrthoDB" id="5195768at2"/>
<dbReference type="PANTHER" id="PTHR34387:SF1">
    <property type="entry name" value="PERIPLASMIC IMMUNOGENIC PROTEIN"/>
    <property type="match status" value="1"/>
</dbReference>
<dbReference type="EMBL" id="BBYQ01000158">
    <property type="protein sequence ID" value="GAP32431.1"/>
    <property type="molecule type" value="Genomic_DNA"/>
</dbReference>
<evidence type="ECO:0000256" key="1">
    <source>
        <dbReference type="SAM" id="SignalP"/>
    </source>
</evidence>
<dbReference type="AlphaFoldDB" id="A0A0B8NQF9"/>
<proteinExistence type="predicted"/>
<keyword evidence="4" id="KW-1185">Reference proteome</keyword>
<evidence type="ECO:0000313" key="5">
    <source>
        <dbReference type="Proteomes" id="UP000180166"/>
    </source>
</evidence>
<accession>A0A0B8NQF9</accession>
<dbReference type="GeneID" id="93371817"/>
<dbReference type="Gene3D" id="3.30.70.2970">
    <property type="entry name" value="Protein of unknown function (DUF541), domain 2"/>
    <property type="match status" value="1"/>
</dbReference>
<sequence length="234" mass="23958">MRRLTAICAAAAGVALLLTGCGSSDSGGDRTVTVSGTGKVQGTPDVLNADLGTEVAAGDVSAAVDQANAKAKAITDAMVTAGAKREDITTSDLSVQPTYGPEGRSISGYRATNSMHVKVRDLPKASAILSAAVQAGGNDTRISSVAFGLEDNTKLLSDARSRAFEDAKSRAQQYADLSGLKLKKVKTISENGSGPMPTQVPMYKDAVPGAAPNISLEPGQQTVTFTVTVAWDLG</sequence>
<evidence type="ECO:0000313" key="4">
    <source>
        <dbReference type="Proteomes" id="UP000037179"/>
    </source>
</evidence>
<dbReference type="RefSeq" id="WP_033090797.1">
    <property type="nucleotide sequence ID" value="NZ_AP017900.1"/>
</dbReference>
<feature type="chain" id="PRO_5044541268" evidence="1">
    <location>
        <begin position="27"/>
        <end position="234"/>
    </location>
</feature>
<dbReference type="InterPro" id="IPR007497">
    <property type="entry name" value="SIMPL/DUF541"/>
</dbReference>
<dbReference type="KEGG" id="nsr:NS506_00289"/>
<protein>
    <submittedName>
        <fullName evidence="3">Uncharacterized protein</fullName>
    </submittedName>
</protein>
<dbReference type="GO" id="GO:0006974">
    <property type="term" value="P:DNA damage response"/>
    <property type="evidence" value="ECO:0007669"/>
    <property type="project" value="TreeGrafter"/>
</dbReference>
<dbReference type="Proteomes" id="UP000037179">
    <property type="component" value="Unassembled WGS sequence"/>
</dbReference>
<dbReference type="PANTHER" id="PTHR34387">
    <property type="entry name" value="SLR1258 PROTEIN"/>
    <property type="match status" value="1"/>
</dbReference>
<dbReference type="InterPro" id="IPR052022">
    <property type="entry name" value="26kDa_periplasmic_antigen"/>
</dbReference>
<reference evidence="3 4" key="2">
    <citation type="journal article" date="2016" name="Genome Announc.">
        <title>Draft Genome Sequence of Erythromycin- and Oxytetracycline-Sensitive Nocardia seriolae Strain U-1 (NBRC 110359).</title>
        <authorList>
            <person name="Imajoh M."/>
            <person name="Sukeda M."/>
            <person name="Shimizu M."/>
            <person name="Yamane J."/>
            <person name="Ohnishi K."/>
            <person name="Oshima S."/>
        </authorList>
    </citation>
    <scope>NUCLEOTIDE SEQUENCE [LARGE SCALE GENOMIC DNA]</scope>
    <source>
        <strain evidence="3 4">U-1</strain>
    </source>
</reference>
<dbReference type="PROSITE" id="PS51257">
    <property type="entry name" value="PROKAR_LIPOPROTEIN"/>
    <property type="match status" value="1"/>
</dbReference>
<dbReference type="Proteomes" id="UP000180166">
    <property type="component" value="Chromosome"/>
</dbReference>
<reference evidence="2 5" key="3">
    <citation type="submission" date="2016-10" db="EMBL/GenBank/DDBJ databases">
        <title>Genome sequence of Nocardia seriolae strain EM150506, isolated from Anguila japonica.</title>
        <authorList>
            <person name="Han H.-J."/>
        </authorList>
    </citation>
    <scope>NUCLEOTIDE SEQUENCE [LARGE SCALE GENOMIC DNA]</scope>
    <source>
        <strain evidence="2 5">EM150506</strain>
    </source>
</reference>
<gene>
    <name evidence="2" type="ORF">NS506_00289</name>
    <name evidence="3" type="ORF">NSK11_contig00158-0002</name>
</gene>